<evidence type="ECO:0000256" key="10">
    <source>
        <dbReference type="SAM" id="SignalP"/>
    </source>
</evidence>
<evidence type="ECO:0000256" key="1">
    <source>
        <dbReference type="ARBA" id="ARBA00002494"/>
    </source>
</evidence>
<evidence type="ECO:0000313" key="12">
    <source>
        <dbReference type="EMBL" id="GEC19089.1"/>
    </source>
</evidence>
<dbReference type="PANTHER" id="PTHR10134">
    <property type="entry name" value="CYTOCHROME B-C1 COMPLEX SUBUNIT RIESKE, MITOCHONDRIAL"/>
    <property type="match status" value="1"/>
</dbReference>
<accession>A0A4Y3WMJ8</accession>
<keyword evidence="4" id="KW-0479">Metal-binding</keyword>
<dbReference type="InterPro" id="IPR036922">
    <property type="entry name" value="Rieske_2Fe-2S_sf"/>
</dbReference>
<evidence type="ECO:0000256" key="6">
    <source>
        <dbReference type="ARBA" id="ARBA00023014"/>
    </source>
</evidence>
<feature type="signal peptide" evidence="10">
    <location>
        <begin position="1"/>
        <end position="24"/>
    </location>
</feature>
<evidence type="ECO:0000259" key="11">
    <source>
        <dbReference type="PROSITE" id="PS51296"/>
    </source>
</evidence>
<dbReference type="GO" id="GO:0046872">
    <property type="term" value="F:metal ion binding"/>
    <property type="evidence" value="ECO:0007669"/>
    <property type="project" value="UniProtKB-KW"/>
</dbReference>
<evidence type="ECO:0000256" key="9">
    <source>
        <dbReference type="ARBA" id="ARBA00034078"/>
    </source>
</evidence>
<gene>
    <name evidence="12" type="ORF">PHY01_13720</name>
</gene>
<keyword evidence="13" id="KW-1185">Reference proteome</keyword>
<keyword evidence="10" id="KW-0732">Signal</keyword>
<evidence type="ECO:0000313" key="13">
    <source>
        <dbReference type="Proteomes" id="UP000320338"/>
    </source>
</evidence>
<dbReference type="GO" id="GO:0016020">
    <property type="term" value="C:membrane"/>
    <property type="evidence" value="ECO:0007669"/>
    <property type="project" value="InterPro"/>
</dbReference>
<evidence type="ECO:0000256" key="3">
    <source>
        <dbReference type="ARBA" id="ARBA00022714"/>
    </source>
</evidence>
<dbReference type="InterPro" id="IPR005805">
    <property type="entry name" value="Rieske_Fe-S_prot_C"/>
</dbReference>
<dbReference type="GO" id="GO:0051537">
    <property type="term" value="F:2 iron, 2 sulfur cluster binding"/>
    <property type="evidence" value="ECO:0007669"/>
    <property type="project" value="UniProtKB-KW"/>
</dbReference>
<dbReference type="EMBL" id="BJNG01000013">
    <property type="protein sequence ID" value="GEC19089.1"/>
    <property type="molecule type" value="Genomic_DNA"/>
</dbReference>
<dbReference type="Pfam" id="PF00355">
    <property type="entry name" value="Rieske"/>
    <property type="match status" value="1"/>
</dbReference>
<comment type="function">
    <text evidence="1">Iron-sulfur subunit of the cytochrome bc1 complex, an essential component of the respiratory electron transport chain required for ATP synthesis. The bc1 complex catalyzes the oxidation of menaquinol and the reduction of cytochrome c in the respiratory chain. The bc1 complex operates through a Q-cycle mechanism that couples electron transfer to generation of the proton gradient that drives ATP synthesis.</text>
</comment>
<dbReference type="GO" id="GO:0004497">
    <property type="term" value="F:monooxygenase activity"/>
    <property type="evidence" value="ECO:0007669"/>
    <property type="project" value="UniProtKB-ARBA"/>
</dbReference>
<dbReference type="SUPFAM" id="SSF50022">
    <property type="entry name" value="ISP domain"/>
    <property type="match status" value="1"/>
</dbReference>
<name>A0A4Y3WMJ8_9PSEU</name>
<comment type="caution">
    <text evidence="12">The sequence shown here is derived from an EMBL/GenBank/DDBJ whole genome shotgun (WGS) entry which is preliminary data.</text>
</comment>
<feature type="chain" id="PRO_5021233325" description="Cytochrome bc1 complex Rieske iron-sulfur subunit" evidence="10">
    <location>
        <begin position="25"/>
        <end position="140"/>
    </location>
</feature>
<dbReference type="Gene3D" id="2.102.10.10">
    <property type="entry name" value="Rieske [2Fe-2S] iron-sulphur domain"/>
    <property type="match status" value="1"/>
</dbReference>
<dbReference type="PRINTS" id="PR00162">
    <property type="entry name" value="RIESKE"/>
</dbReference>
<keyword evidence="6" id="KW-0411">Iron-sulfur</keyword>
<organism evidence="12 13">
    <name type="scientific">Pseudonocardia hydrocarbonoxydans</name>
    <dbReference type="NCBI Taxonomy" id="76726"/>
    <lineage>
        <taxon>Bacteria</taxon>
        <taxon>Bacillati</taxon>
        <taxon>Actinomycetota</taxon>
        <taxon>Actinomycetes</taxon>
        <taxon>Pseudonocardiales</taxon>
        <taxon>Pseudonocardiaceae</taxon>
        <taxon>Pseudonocardia</taxon>
    </lineage>
</organism>
<dbReference type="Proteomes" id="UP000320338">
    <property type="component" value="Unassembled WGS sequence"/>
</dbReference>
<reference evidence="12 13" key="1">
    <citation type="submission" date="2019-06" db="EMBL/GenBank/DDBJ databases">
        <title>Whole genome shotgun sequence of Pseudonocardia hydrocarbonoxydans NBRC 14498.</title>
        <authorList>
            <person name="Hosoyama A."/>
            <person name="Uohara A."/>
            <person name="Ohji S."/>
            <person name="Ichikawa N."/>
        </authorList>
    </citation>
    <scope>NUCLEOTIDE SEQUENCE [LARGE SCALE GENOMIC DNA]</scope>
    <source>
        <strain evidence="12 13">NBRC 14498</strain>
    </source>
</reference>
<evidence type="ECO:0000256" key="5">
    <source>
        <dbReference type="ARBA" id="ARBA00023004"/>
    </source>
</evidence>
<evidence type="ECO:0000256" key="2">
    <source>
        <dbReference type="ARBA" id="ARBA00015816"/>
    </source>
</evidence>
<dbReference type="AlphaFoldDB" id="A0A4Y3WMJ8"/>
<evidence type="ECO:0000256" key="7">
    <source>
        <dbReference type="ARBA" id="ARBA00023157"/>
    </source>
</evidence>
<dbReference type="InterPro" id="IPR017941">
    <property type="entry name" value="Rieske_2Fe-2S"/>
</dbReference>
<comment type="cofactor">
    <cofactor evidence="9">
        <name>[2Fe-2S] cluster</name>
        <dbReference type="ChEBI" id="CHEBI:190135"/>
    </cofactor>
</comment>
<keyword evidence="5" id="KW-0408">Iron</keyword>
<proteinExistence type="predicted"/>
<feature type="domain" description="Rieske" evidence="11">
    <location>
        <begin position="48"/>
        <end position="139"/>
    </location>
</feature>
<dbReference type="InterPro" id="IPR014349">
    <property type="entry name" value="Rieske_Fe-S_prot"/>
</dbReference>
<keyword evidence="3" id="KW-0001">2Fe-2S</keyword>
<dbReference type="CDD" id="cd03467">
    <property type="entry name" value="Rieske"/>
    <property type="match status" value="1"/>
</dbReference>
<keyword evidence="7" id="KW-1015">Disulfide bond</keyword>
<dbReference type="GO" id="GO:0016705">
    <property type="term" value="F:oxidoreductase activity, acting on paired donors, with incorporation or reduction of molecular oxygen"/>
    <property type="evidence" value="ECO:0007669"/>
    <property type="project" value="UniProtKB-ARBA"/>
</dbReference>
<evidence type="ECO:0000256" key="4">
    <source>
        <dbReference type="ARBA" id="ARBA00022723"/>
    </source>
</evidence>
<evidence type="ECO:0000256" key="8">
    <source>
        <dbReference type="ARBA" id="ARBA00029586"/>
    </source>
</evidence>
<dbReference type="PROSITE" id="PS51296">
    <property type="entry name" value="RIESKE"/>
    <property type="match status" value="1"/>
</dbReference>
<protein>
    <recommendedName>
        <fullName evidence="2">Cytochrome bc1 complex Rieske iron-sulfur subunit</fullName>
    </recommendedName>
    <alternativeName>
        <fullName evidence="8">Cytochrome bc1 reductase complex subunit QcrA</fullName>
    </alternativeName>
</protein>
<sequence length="140" mass="13745">MEPLMTTPVGRRAVLASACGIACAAALSGCAGYGPGRPRAVPPPPPGTPLAAVADVPVGGGVILADRDTVVTQPVEGEFRAFSATCTHEGCLVATVTDTINCTCHGSTYAVADGSVVAGPAPSPLAERAVMVTDGTVVSA</sequence>